<keyword evidence="2 5" id="KW-0489">Methyltransferase</keyword>
<proteinExistence type="inferred from homology"/>
<dbReference type="SUPFAM" id="SSF53335">
    <property type="entry name" value="S-adenosyl-L-methionine-dependent methyltransferases"/>
    <property type="match status" value="1"/>
</dbReference>
<keyword evidence="6" id="KW-0830">Ubiquinone</keyword>
<dbReference type="CDD" id="cd02440">
    <property type="entry name" value="AdoMet_MTases"/>
    <property type="match status" value="1"/>
</dbReference>
<dbReference type="Proteomes" id="UP000032544">
    <property type="component" value="Unassembled WGS sequence"/>
</dbReference>
<dbReference type="PATRIC" id="fig|1544798.3.peg.1031"/>
<keyword evidence="1 5" id="KW-0474">Menaquinone biosynthesis</keyword>
<name>A0A0D8JDP9_9BACT</name>
<evidence type="ECO:0000256" key="5">
    <source>
        <dbReference type="HAMAP-Rule" id="MF_01813"/>
    </source>
</evidence>
<dbReference type="EC" id="2.1.1.163" evidence="5"/>
<comment type="caution">
    <text evidence="6">The sequence shown here is derived from an EMBL/GenBank/DDBJ whole genome shotgun (WGS) entry which is preliminary data.</text>
</comment>
<dbReference type="GO" id="GO:0032259">
    <property type="term" value="P:methylation"/>
    <property type="evidence" value="ECO:0007669"/>
    <property type="project" value="UniProtKB-KW"/>
</dbReference>
<dbReference type="OrthoDB" id="9808140at2"/>
<dbReference type="InterPro" id="IPR029063">
    <property type="entry name" value="SAM-dependent_MTases_sf"/>
</dbReference>
<dbReference type="STRING" id="1544798.LH29_05095"/>
<accession>A0A0D8JDP9</accession>
<dbReference type="HAMAP" id="MF_01813">
    <property type="entry name" value="MenG_UbiE_methyltr"/>
    <property type="match status" value="1"/>
</dbReference>
<comment type="function">
    <text evidence="5">Methyltransferase required for the conversion of demethylmenaquinol (DMKH2) to menaquinol (MKH2).</text>
</comment>
<sequence>MAALPYKQSKQSKKGQVEEMFDNISHRYDFLNHVLSLNIDKIWRRKTINKLRPYQPENILDIATGTGDFAVAALKLGDVKVTGIDISEGMLNVGREKIKAKKLEDRISFQKADSENLPFNDGAFDAAIVGFGVRNFENLEKGLSEIKRVLKPGGVFFVLEFSKPVSFPFKQIYMFYFMRILPLIGRMVSKDSRAYTYLPESVNEFPDGDRFLTILADVGFVQNECYRQTFGIASIYMAHKPNN</sequence>
<evidence type="ECO:0000313" key="6">
    <source>
        <dbReference type="EMBL" id="KJF44819.1"/>
    </source>
</evidence>
<dbReference type="NCBIfam" id="TIGR01934">
    <property type="entry name" value="MenG_MenH_UbiE"/>
    <property type="match status" value="1"/>
</dbReference>
<feature type="binding site" evidence="5">
    <location>
        <position position="66"/>
    </location>
    <ligand>
        <name>S-adenosyl-L-methionine</name>
        <dbReference type="ChEBI" id="CHEBI:59789"/>
    </ligand>
</feature>
<evidence type="ECO:0000256" key="1">
    <source>
        <dbReference type="ARBA" id="ARBA00022428"/>
    </source>
</evidence>
<evidence type="ECO:0000256" key="2">
    <source>
        <dbReference type="ARBA" id="ARBA00022603"/>
    </source>
</evidence>
<dbReference type="EMBL" id="JRHC01000001">
    <property type="protein sequence ID" value="KJF44819.1"/>
    <property type="molecule type" value="Genomic_DNA"/>
</dbReference>
<dbReference type="PROSITE" id="PS01183">
    <property type="entry name" value="UBIE_1"/>
    <property type="match status" value="1"/>
</dbReference>
<comment type="caution">
    <text evidence="5">Lacks conserved residue(s) required for the propagation of feature annotation.</text>
</comment>
<dbReference type="Gene3D" id="3.40.50.150">
    <property type="entry name" value="Vaccinia Virus protein VP39"/>
    <property type="match status" value="1"/>
</dbReference>
<organism evidence="6 7">
    <name type="scientific">Draconibacterium sediminis</name>
    <dbReference type="NCBI Taxonomy" id="1544798"/>
    <lineage>
        <taxon>Bacteria</taxon>
        <taxon>Pseudomonadati</taxon>
        <taxon>Bacteroidota</taxon>
        <taxon>Bacteroidia</taxon>
        <taxon>Marinilabiliales</taxon>
        <taxon>Prolixibacteraceae</taxon>
        <taxon>Draconibacterium</taxon>
    </lineage>
</organism>
<comment type="pathway">
    <text evidence="5">Quinol/quinone metabolism; menaquinone biosynthesis; menaquinol from 1,4-dihydroxy-2-naphthoate: step 2/2.</text>
</comment>
<dbReference type="PANTHER" id="PTHR43591:SF24">
    <property type="entry name" value="2-METHOXY-6-POLYPRENYL-1,4-BENZOQUINOL METHYLASE, MITOCHONDRIAL"/>
    <property type="match status" value="1"/>
</dbReference>
<dbReference type="PROSITE" id="PS01184">
    <property type="entry name" value="UBIE_2"/>
    <property type="match status" value="1"/>
</dbReference>
<dbReference type="InterPro" id="IPR023576">
    <property type="entry name" value="UbiE/COQ5_MeTrFase_CS"/>
</dbReference>
<dbReference type="UniPathway" id="UPA00079">
    <property type="reaction ID" value="UER00169"/>
</dbReference>
<feature type="binding site" evidence="5">
    <location>
        <position position="85"/>
    </location>
    <ligand>
        <name>S-adenosyl-L-methionine</name>
        <dbReference type="ChEBI" id="CHEBI:59789"/>
    </ligand>
</feature>
<reference evidence="6 7" key="1">
    <citation type="submission" date="2014-09" db="EMBL/GenBank/DDBJ databases">
        <title>Draft Genome Sequence of Draconibacterium sp. JN14CK-3.</title>
        <authorList>
            <person name="Dong C."/>
            <person name="Lai Q."/>
            <person name="Shao Z."/>
        </authorList>
    </citation>
    <scope>NUCLEOTIDE SEQUENCE [LARGE SCALE GENOMIC DNA]</scope>
    <source>
        <strain evidence="6 7">JN14CK-3</strain>
    </source>
</reference>
<dbReference type="PANTHER" id="PTHR43591">
    <property type="entry name" value="METHYLTRANSFERASE"/>
    <property type="match status" value="1"/>
</dbReference>
<dbReference type="RefSeq" id="WP_045026348.1">
    <property type="nucleotide sequence ID" value="NZ_JRHC01000001.1"/>
</dbReference>
<evidence type="ECO:0000256" key="3">
    <source>
        <dbReference type="ARBA" id="ARBA00022679"/>
    </source>
</evidence>
<dbReference type="AlphaFoldDB" id="A0A0D8JDP9"/>
<comment type="similarity">
    <text evidence="5">Belongs to the class I-like SAM-binding methyltransferase superfamily. MenG/UbiE family.</text>
</comment>
<keyword evidence="3 5" id="KW-0808">Transferase</keyword>
<dbReference type="InterPro" id="IPR004033">
    <property type="entry name" value="UbiE/COQ5_MeTrFase"/>
</dbReference>
<gene>
    <name evidence="5" type="primary">menG</name>
    <name evidence="6" type="ORF">LH29_05095</name>
</gene>
<dbReference type="PROSITE" id="PS51608">
    <property type="entry name" value="SAM_MT_UBIE"/>
    <property type="match status" value="1"/>
</dbReference>
<dbReference type="GO" id="GO:0043770">
    <property type="term" value="F:demethylmenaquinone methyltransferase activity"/>
    <property type="evidence" value="ECO:0007669"/>
    <property type="project" value="UniProtKB-UniRule"/>
</dbReference>
<dbReference type="GO" id="GO:0009234">
    <property type="term" value="P:menaquinone biosynthetic process"/>
    <property type="evidence" value="ECO:0007669"/>
    <property type="project" value="UniProtKB-UniRule"/>
</dbReference>
<evidence type="ECO:0000313" key="7">
    <source>
        <dbReference type="Proteomes" id="UP000032544"/>
    </source>
</evidence>
<keyword evidence="7" id="KW-1185">Reference proteome</keyword>
<dbReference type="NCBIfam" id="NF001244">
    <property type="entry name" value="PRK00216.1-5"/>
    <property type="match status" value="1"/>
</dbReference>
<evidence type="ECO:0000256" key="4">
    <source>
        <dbReference type="ARBA" id="ARBA00022691"/>
    </source>
</evidence>
<keyword evidence="4 5" id="KW-0949">S-adenosyl-L-methionine</keyword>
<comment type="catalytic activity">
    <reaction evidence="5">
        <text>a 2-demethylmenaquinol + S-adenosyl-L-methionine = a menaquinol + S-adenosyl-L-homocysteine + H(+)</text>
        <dbReference type="Rhea" id="RHEA:42640"/>
        <dbReference type="Rhea" id="RHEA-COMP:9539"/>
        <dbReference type="Rhea" id="RHEA-COMP:9563"/>
        <dbReference type="ChEBI" id="CHEBI:15378"/>
        <dbReference type="ChEBI" id="CHEBI:18151"/>
        <dbReference type="ChEBI" id="CHEBI:55437"/>
        <dbReference type="ChEBI" id="CHEBI:57856"/>
        <dbReference type="ChEBI" id="CHEBI:59789"/>
        <dbReference type="EC" id="2.1.1.163"/>
    </reaction>
</comment>
<protein>
    <recommendedName>
        <fullName evidence="5">Demethylmenaquinone methyltransferase</fullName>
        <ecNumber evidence="5">2.1.1.163</ecNumber>
    </recommendedName>
</protein>
<feature type="binding site" evidence="5">
    <location>
        <begin position="113"/>
        <end position="114"/>
    </location>
    <ligand>
        <name>S-adenosyl-L-methionine</name>
        <dbReference type="ChEBI" id="CHEBI:59789"/>
    </ligand>
</feature>
<dbReference type="Pfam" id="PF01209">
    <property type="entry name" value="Ubie_methyltran"/>
    <property type="match status" value="1"/>
</dbReference>